<sequence length="236" mass="25335">MLDRNTRHTLQPVAGNDDDSEGWLISYLDVLTLLITLFVLLLSLAGNGMAPFGSQHGGEASRMVTPEAQVAALVVAGRLSPGLQPRHDGLQPRFAGLNIEGVSVAEGQQGITLRIDDNLLFASGQAELTPQGREVVGSLREILDAFDGEISVEGHTDSIPISTARFPSNWELSSARAIAVLRYLDEIGVAPGRLRAVGYAETRPLESNETAEGRASNRRVELLLRQEPGMASRSSL</sequence>
<evidence type="ECO:0000256" key="1">
    <source>
        <dbReference type="ARBA" id="ARBA00004162"/>
    </source>
</evidence>
<evidence type="ECO:0000313" key="10">
    <source>
        <dbReference type="EMBL" id="PMR74122.1"/>
    </source>
</evidence>
<feature type="transmembrane region" description="Helical" evidence="8">
    <location>
        <begin position="24"/>
        <end position="45"/>
    </location>
</feature>
<organism evidence="10 11">
    <name type="scientific">Billgrantia endophytica</name>
    <dbReference type="NCBI Taxonomy" id="2033802"/>
    <lineage>
        <taxon>Bacteria</taxon>
        <taxon>Pseudomonadati</taxon>
        <taxon>Pseudomonadota</taxon>
        <taxon>Gammaproteobacteria</taxon>
        <taxon>Oceanospirillales</taxon>
        <taxon>Halomonadaceae</taxon>
        <taxon>Billgrantia</taxon>
    </lineage>
</organism>
<proteinExistence type="inferred from homology"/>
<keyword evidence="10" id="KW-0966">Cell projection</keyword>
<evidence type="ECO:0000256" key="8">
    <source>
        <dbReference type="SAM" id="Phobius"/>
    </source>
</evidence>
<keyword evidence="5 8" id="KW-1133">Transmembrane helix</keyword>
<dbReference type="AlphaFoldDB" id="A0A2N7U120"/>
<dbReference type="Pfam" id="PF00691">
    <property type="entry name" value="OmpA"/>
    <property type="match status" value="1"/>
</dbReference>
<dbReference type="RefSeq" id="WP_102654171.1">
    <property type="nucleotide sequence ID" value="NZ_PNRF01000029.1"/>
</dbReference>
<dbReference type="PANTHER" id="PTHR30329:SF21">
    <property type="entry name" value="LIPOPROTEIN YIAD-RELATED"/>
    <property type="match status" value="1"/>
</dbReference>
<evidence type="ECO:0000256" key="7">
    <source>
        <dbReference type="PROSITE-ProRule" id="PRU00473"/>
    </source>
</evidence>
<keyword evidence="10" id="KW-0282">Flagellum</keyword>
<dbReference type="PANTHER" id="PTHR30329">
    <property type="entry name" value="STATOR ELEMENT OF FLAGELLAR MOTOR COMPLEX"/>
    <property type="match status" value="1"/>
</dbReference>
<evidence type="ECO:0000256" key="2">
    <source>
        <dbReference type="ARBA" id="ARBA00008914"/>
    </source>
</evidence>
<evidence type="ECO:0000313" key="11">
    <source>
        <dbReference type="Proteomes" id="UP000235803"/>
    </source>
</evidence>
<dbReference type="CDD" id="cd07185">
    <property type="entry name" value="OmpA_C-like"/>
    <property type="match status" value="1"/>
</dbReference>
<dbReference type="EMBL" id="PNRF01000029">
    <property type="protein sequence ID" value="PMR74122.1"/>
    <property type="molecule type" value="Genomic_DNA"/>
</dbReference>
<reference evidence="10 11" key="1">
    <citation type="submission" date="2018-01" db="EMBL/GenBank/DDBJ databases">
        <title>Halomonas endophytica sp. nov., isolated from storage liquid in the stems of Populus euphratica.</title>
        <authorList>
            <person name="Chen C."/>
        </authorList>
    </citation>
    <scope>NUCLEOTIDE SEQUENCE [LARGE SCALE GENOMIC DNA]</scope>
    <source>
        <strain evidence="10 11">MC28</strain>
    </source>
</reference>
<dbReference type="PROSITE" id="PS51123">
    <property type="entry name" value="OMPA_2"/>
    <property type="match status" value="1"/>
</dbReference>
<dbReference type="InterPro" id="IPR050330">
    <property type="entry name" value="Bact_OuterMem_StrucFunc"/>
</dbReference>
<keyword evidence="3" id="KW-1003">Cell membrane</keyword>
<keyword evidence="10" id="KW-0969">Cilium</keyword>
<gene>
    <name evidence="10" type="ORF">C1H69_14850</name>
</gene>
<dbReference type="Pfam" id="PF13677">
    <property type="entry name" value="MotB_plug"/>
    <property type="match status" value="1"/>
</dbReference>
<protein>
    <submittedName>
        <fullName evidence="10">Flagellar motor protein MotB</fullName>
    </submittedName>
</protein>
<keyword evidence="6 7" id="KW-0472">Membrane</keyword>
<feature type="domain" description="OmpA-like" evidence="9">
    <location>
        <begin position="108"/>
        <end position="228"/>
    </location>
</feature>
<comment type="similarity">
    <text evidence="2">Belongs to the MotB family.</text>
</comment>
<evidence type="ECO:0000256" key="3">
    <source>
        <dbReference type="ARBA" id="ARBA00022475"/>
    </source>
</evidence>
<dbReference type="Proteomes" id="UP000235803">
    <property type="component" value="Unassembled WGS sequence"/>
</dbReference>
<accession>A0A2N7U120</accession>
<name>A0A2N7U120_9GAMM</name>
<evidence type="ECO:0000256" key="4">
    <source>
        <dbReference type="ARBA" id="ARBA00022692"/>
    </source>
</evidence>
<comment type="subcellular location">
    <subcellularLocation>
        <location evidence="1">Cell membrane</location>
        <topology evidence="1">Single-pass membrane protein</topology>
    </subcellularLocation>
</comment>
<dbReference type="OrthoDB" id="9815217at2"/>
<keyword evidence="11" id="KW-1185">Reference proteome</keyword>
<dbReference type="InterPro" id="IPR036737">
    <property type="entry name" value="OmpA-like_sf"/>
</dbReference>
<comment type="caution">
    <text evidence="10">The sequence shown here is derived from an EMBL/GenBank/DDBJ whole genome shotgun (WGS) entry which is preliminary data.</text>
</comment>
<dbReference type="InterPro" id="IPR025713">
    <property type="entry name" value="MotB-like_N_dom"/>
</dbReference>
<dbReference type="Gene3D" id="3.30.1330.60">
    <property type="entry name" value="OmpA-like domain"/>
    <property type="match status" value="1"/>
</dbReference>
<dbReference type="SUPFAM" id="SSF103088">
    <property type="entry name" value="OmpA-like"/>
    <property type="match status" value="1"/>
</dbReference>
<evidence type="ECO:0000259" key="9">
    <source>
        <dbReference type="PROSITE" id="PS51123"/>
    </source>
</evidence>
<dbReference type="GO" id="GO:0005886">
    <property type="term" value="C:plasma membrane"/>
    <property type="evidence" value="ECO:0007669"/>
    <property type="project" value="UniProtKB-SubCell"/>
</dbReference>
<evidence type="ECO:0000256" key="6">
    <source>
        <dbReference type="ARBA" id="ARBA00023136"/>
    </source>
</evidence>
<keyword evidence="4 8" id="KW-0812">Transmembrane</keyword>
<dbReference type="InterPro" id="IPR006665">
    <property type="entry name" value="OmpA-like"/>
</dbReference>
<evidence type="ECO:0000256" key="5">
    <source>
        <dbReference type="ARBA" id="ARBA00022989"/>
    </source>
</evidence>